<proteinExistence type="predicted"/>
<organism evidence="2 3">
    <name type="scientific">Euplotes crassus</name>
    <dbReference type="NCBI Taxonomy" id="5936"/>
    <lineage>
        <taxon>Eukaryota</taxon>
        <taxon>Sar</taxon>
        <taxon>Alveolata</taxon>
        <taxon>Ciliophora</taxon>
        <taxon>Intramacronucleata</taxon>
        <taxon>Spirotrichea</taxon>
        <taxon>Hypotrichia</taxon>
        <taxon>Euplotida</taxon>
        <taxon>Euplotidae</taxon>
        <taxon>Moneuplotes</taxon>
    </lineage>
</organism>
<name>A0AAD1YA37_EUPCR</name>
<evidence type="ECO:0000313" key="2">
    <source>
        <dbReference type="EMBL" id="CAI2387474.1"/>
    </source>
</evidence>
<evidence type="ECO:0000313" key="3">
    <source>
        <dbReference type="Proteomes" id="UP001295684"/>
    </source>
</evidence>
<keyword evidence="1" id="KW-0175">Coiled coil</keyword>
<dbReference type="EMBL" id="CAMPGE010029981">
    <property type="protein sequence ID" value="CAI2387474.1"/>
    <property type="molecule type" value="Genomic_DNA"/>
</dbReference>
<dbReference type="Proteomes" id="UP001295684">
    <property type="component" value="Unassembled WGS sequence"/>
</dbReference>
<feature type="coiled-coil region" evidence="1">
    <location>
        <begin position="228"/>
        <end position="274"/>
    </location>
</feature>
<keyword evidence="3" id="KW-1185">Reference proteome</keyword>
<protein>
    <submittedName>
        <fullName evidence="2">Uncharacterized protein</fullName>
    </submittedName>
</protein>
<evidence type="ECO:0000256" key="1">
    <source>
        <dbReference type="SAM" id="Coils"/>
    </source>
</evidence>
<sequence length="293" mass="34536">MEKTASRNDVSFLVDELATKASTSEVIEMNKQLCEIPLKFVKIDSMLELNAKVENIKEDLEERAKVDYVKNQVESLSNELKEVISDLATRDSVSQTITIIESKIKKVKRDLKNELDRLYEFNERIEQIKENSKSFIQKGQFDARTKMINNRLKKIDDCCKFQDLQDHANQIEPLVTQCRRSLEEYRADNKRQKDIIARFDEVLLEKASKFSVEQLEIKLEDYSLKTDLSDLMNQLNIKTNENKNYIKEVQYLTNNKLDKSHRDFKQRINDMEKALRVRTQEFLDKNTIKPDEV</sequence>
<feature type="coiled-coil region" evidence="1">
    <location>
        <begin position="43"/>
        <end position="131"/>
    </location>
</feature>
<dbReference type="AlphaFoldDB" id="A0AAD1YA37"/>
<reference evidence="2" key="1">
    <citation type="submission" date="2023-07" db="EMBL/GenBank/DDBJ databases">
        <authorList>
            <consortium name="AG Swart"/>
            <person name="Singh M."/>
            <person name="Singh A."/>
            <person name="Seah K."/>
            <person name="Emmerich C."/>
        </authorList>
    </citation>
    <scope>NUCLEOTIDE SEQUENCE</scope>
    <source>
        <strain evidence="2">DP1</strain>
    </source>
</reference>
<comment type="caution">
    <text evidence="2">The sequence shown here is derived from an EMBL/GenBank/DDBJ whole genome shotgun (WGS) entry which is preliminary data.</text>
</comment>
<gene>
    <name evidence="2" type="ORF">ECRASSUSDP1_LOCUS29107</name>
</gene>
<accession>A0AAD1YA37</accession>